<protein>
    <submittedName>
        <fullName evidence="2">Uncharacterized protein</fullName>
    </submittedName>
</protein>
<accession>A0A2P6CBV2</accession>
<dbReference type="Proteomes" id="UP000247345">
    <property type="component" value="Unassembled WGS sequence"/>
</dbReference>
<evidence type="ECO:0000256" key="1">
    <source>
        <dbReference type="SAM" id="Phobius"/>
    </source>
</evidence>
<keyword evidence="1" id="KW-0812">Transmembrane</keyword>
<keyword evidence="3" id="KW-1185">Reference proteome</keyword>
<organism evidence="2 3">
    <name type="scientific">Polaribacter butkevichii</name>
    <dbReference type="NCBI Taxonomy" id="218490"/>
    <lineage>
        <taxon>Bacteria</taxon>
        <taxon>Pseudomonadati</taxon>
        <taxon>Bacteroidota</taxon>
        <taxon>Flavobacteriia</taxon>
        <taxon>Flavobacteriales</taxon>
        <taxon>Flavobacteriaceae</taxon>
    </lineage>
</organism>
<keyword evidence="1" id="KW-1133">Transmembrane helix</keyword>
<dbReference type="AlphaFoldDB" id="A0A2P6CBV2"/>
<keyword evidence="1" id="KW-0472">Membrane</keyword>
<evidence type="ECO:0000313" key="3">
    <source>
        <dbReference type="Proteomes" id="UP000247345"/>
    </source>
</evidence>
<comment type="caution">
    <text evidence="2">The sequence shown here is derived from an EMBL/GenBank/DDBJ whole genome shotgun (WGS) entry which is preliminary data.</text>
</comment>
<gene>
    <name evidence="2" type="ORF">BTO14_03225</name>
</gene>
<proteinExistence type="predicted"/>
<dbReference type="EMBL" id="MSCK01000001">
    <property type="protein sequence ID" value="PQJ72318.1"/>
    <property type="molecule type" value="Genomic_DNA"/>
</dbReference>
<evidence type="ECO:0000313" key="2">
    <source>
        <dbReference type="EMBL" id="PQJ72318.1"/>
    </source>
</evidence>
<sequence length="248" mass="29473">MIKVLLTDFFNKIEKKEMKKNKNAQATFWVEELQEVTPTDKNYISVRKATRLYNKYIEEREQVIVKEPNKYLLDFMSQYLGYNGFEEYLTKQESTNENTGKKKTIIPKKIEKKSFLKRNKKMVVIGLGFISFLLLFSLVKNTANKSETCIIWKETHFEKSNCTLNKTIDNSLYKIDIENFKKVKVTKETPFFKNGKPQIWYGKSSKRKMEYFTQRGVHPETLKELDPITEYIINKYVFTEKTDKTILN</sequence>
<reference evidence="2 3" key="1">
    <citation type="submission" date="2016-12" db="EMBL/GenBank/DDBJ databases">
        <title>Trade-off between light-utilization and light-protection in marine flavobacteria.</title>
        <authorList>
            <person name="Kumagai Y."/>
            <person name="Yoshizawa S."/>
            <person name="Kogure K."/>
            <person name="Iwasaki W."/>
        </authorList>
    </citation>
    <scope>NUCLEOTIDE SEQUENCE [LARGE SCALE GENOMIC DNA]</scope>
    <source>
        <strain evidence="2 3">KCTC 12100</strain>
    </source>
</reference>
<feature type="transmembrane region" description="Helical" evidence="1">
    <location>
        <begin position="122"/>
        <end position="139"/>
    </location>
</feature>
<name>A0A2P6CBV2_9FLAO</name>